<keyword evidence="1" id="KW-0677">Repeat</keyword>
<reference evidence="5 6" key="1">
    <citation type="journal article" date="2022" name="Allergy">
        <title>Genome assembly and annotation of Periplaneta americana reveal a comprehensive cockroach allergen profile.</title>
        <authorList>
            <person name="Wang L."/>
            <person name="Xiong Q."/>
            <person name="Saelim N."/>
            <person name="Wang L."/>
            <person name="Nong W."/>
            <person name="Wan A.T."/>
            <person name="Shi M."/>
            <person name="Liu X."/>
            <person name="Cao Q."/>
            <person name="Hui J.H.L."/>
            <person name="Sookrung N."/>
            <person name="Leung T.F."/>
            <person name="Tungtrongchitr A."/>
            <person name="Tsui S.K.W."/>
        </authorList>
    </citation>
    <scope>NUCLEOTIDE SEQUENCE [LARGE SCALE GENOMIC DNA]</scope>
    <source>
        <strain evidence="5">PWHHKU_190912</strain>
    </source>
</reference>
<gene>
    <name evidence="5" type="ORF">ANN_21607</name>
</gene>
<organism evidence="5 6">
    <name type="scientific">Periplaneta americana</name>
    <name type="common">American cockroach</name>
    <name type="synonym">Blatta americana</name>
    <dbReference type="NCBI Taxonomy" id="6978"/>
    <lineage>
        <taxon>Eukaryota</taxon>
        <taxon>Metazoa</taxon>
        <taxon>Ecdysozoa</taxon>
        <taxon>Arthropoda</taxon>
        <taxon>Hexapoda</taxon>
        <taxon>Insecta</taxon>
        <taxon>Pterygota</taxon>
        <taxon>Neoptera</taxon>
        <taxon>Polyneoptera</taxon>
        <taxon>Dictyoptera</taxon>
        <taxon>Blattodea</taxon>
        <taxon>Blattoidea</taxon>
        <taxon>Blattidae</taxon>
        <taxon>Blattinae</taxon>
        <taxon>Periplaneta</taxon>
    </lineage>
</organism>
<evidence type="ECO:0000256" key="4">
    <source>
        <dbReference type="SAM" id="Coils"/>
    </source>
</evidence>
<keyword evidence="4" id="KW-0175">Coiled coil</keyword>
<dbReference type="Pfam" id="PF00023">
    <property type="entry name" value="Ank"/>
    <property type="match status" value="1"/>
</dbReference>
<evidence type="ECO:0000313" key="6">
    <source>
        <dbReference type="Proteomes" id="UP001148838"/>
    </source>
</evidence>
<sequence length="365" mass="40751">MEYPTTYRKRTYSGQVVLYSALYGATTRQISTIKSIVEMAKPKPAMQLQERMETIEGQMVTLLPLVKEVRILKEFLSHLLSQSREQDCRKCESFLKEGNEALSREKQLKQDLEQRCAELEVQLQQQQTRCAELEAQVQQEQARRTEAESQVQQQETRGAKQIPEPSADVKQFLQSVRGTNNLKLIEAAKSGNTAAVQHLASAGVKVNICDESGFTPLHHAAEGGHTETVRVLLALRANVNARTSDKVTPLHRAALKGHEAVCDALLFAGADVNMCTARYESSPLHYAAESGALSVVQLLVCYGASCYSRNKYNHTSLEVAILRELSLSCYLFVYALHQEGSLALHLLSSPEFTIESHRCRQCREA</sequence>
<dbReference type="PANTHER" id="PTHR24171:SF9">
    <property type="entry name" value="ANKYRIN REPEAT DOMAIN-CONTAINING PROTEIN 39"/>
    <property type="match status" value="1"/>
</dbReference>
<keyword evidence="6" id="KW-1185">Reference proteome</keyword>
<dbReference type="PANTHER" id="PTHR24171">
    <property type="entry name" value="ANKYRIN REPEAT DOMAIN-CONTAINING PROTEIN 39-RELATED"/>
    <property type="match status" value="1"/>
</dbReference>
<dbReference type="PROSITE" id="PS50297">
    <property type="entry name" value="ANK_REP_REGION"/>
    <property type="match status" value="3"/>
</dbReference>
<dbReference type="PRINTS" id="PR01415">
    <property type="entry name" value="ANKYRIN"/>
</dbReference>
<feature type="repeat" description="ANK" evidence="3">
    <location>
        <begin position="245"/>
        <end position="277"/>
    </location>
</feature>
<evidence type="ECO:0000256" key="3">
    <source>
        <dbReference type="PROSITE-ProRule" id="PRU00023"/>
    </source>
</evidence>
<evidence type="ECO:0000313" key="5">
    <source>
        <dbReference type="EMBL" id="KAJ4429438.1"/>
    </source>
</evidence>
<accession>A0ABQ8S682</accession>
<dbReference type="Gene3D" id="1.25.40.20">
    <property type="entry name" value="Ankyrin repeat-containing domain"/>
    <property type="match status" value="1"/>
</dbReference>
<dbReference type="Proteomes" id="UP001148838">
    <property type="component" value="Unassembled WGS sequence"/>
</dbReference>
<comment type="caution">
    <text evidence="5">The sequence shown here is derived from an EMBL/GenBank/DDBJ whole genome shotgun (WGS) entry which is preliminary data.</text>
</comment>
<dbReference type="Pfam" id="PF12796">
    <property type="entry name" value="Ank_2"/>
    <property type="match status" value="1"/>
</dbReference>
<dbReference type="SUPFAM" id="SSF48403">
    <property type="entry name" value="Ankyrin repeat"/>
    <property type="match status" value="1"/>
</dbReference>
<dbReference type="InterPro" id="IPR036770">
    <property type="entry name" value="Ankyrin_rpt-contain_sf"/>
</dbReference>
<protein>
    <submittedName>
        <fullName evidence="5">Uncharacterized protein</fullName>
    </submittedName>
</protein>
<feature type="repeat" description="ANK" evidence="3">
    <location>
        <begin position="279"/>
        <end position="311"/>
    </location>
</feature>
<dbReference type="SMART" id="SM00248">
    <property type="entry name" value="ANK"/>
    <property type="match status" value="4"/>
</dbReference>
<dbReference type="InterPro" id="IPR002110">
    <property type="entry name" value="Ankyrin_rpt"/>
</dbReference>
<evidence type="ECO:0000256" key="2">
    <source>
        <dbReference type="ARBA" id="ARBA00023043"/>
    </source>
</evidence>
<name>A0ABQ8S682_PERAM</name>
<dbReference type="PROSITE" id="PS50088">
    <property type="entry name" value="ANK_REPEAT"/>
    <property type="match status" value="3"/>
</dbReference>
<feature type="coiled-coil region" evidence="4">
    <location>
        <begin position="95"/>
        <end position="157"/>
    </location>
</feature>
<evidence type="ECO:0000256" key="1">
    <source>
        <dbReference type="ARBA" id="ARBA00022737"/>
    </source>
</evidence>
<dbReference type="EMBL" id="JAJSOF020000033">
    <property type="protein sequence ID" value="KAJ4429438.1"/>
    <property type="molecule type" value="Genomic_DNA"/>
</dbReference>
<feature type="repeat" description="ANK" evidence="3">
    <location>
        <begin position="212"/>
        <end position="244"/>
    </location>
</feature>
<proteinExistence type="predicted"/>
<keyword evidence="2 3" id="KW-0040">ANK repeat</keyword>